<evidence type="ECO:0000256" key="2">
    <source>
        <dbReference type="PROSITE-ProRule" id="PRU00169"/>
    </source>
</evidence>
<reference evidence="5 6" key="1">
    <citation type="submission" date="2024-06" db="EMBL/GenBank/DDBJ databases">
        <title>Genomic Encyclopedia of Type Strains, Phase IV (KMG-IV): sequencing the most valuable type-strain genomes for metagenomic binning, comparative biology and taxonomic classification.</title>
        <authorList>
            <person name="Goeker M."/>
        </authorList>
    </citation>
    <scope>NUCLEOTIDE SEQUENCE [LARGE SCALE GENOMIC DNA]</scope>
    <source>
        <strain evidence="5 6">DSM 21331</strain>
    </source>
</reference>
<keyword evidence="6" id="KW-1185">Reference proteome</keyword>
<dbReference type="PROSITE" id="PS50110">
    <property type="entry name" value="RESPONSE_REGULATORY"/>
    <property type="match status" value="1"/>
</dbReference>
<dbReference type="Gene3D" id="3.40.50.2300">
    <property type="match status" value="1"/>
</dbReference>
<evidence type="ECO:0000259" key="4">
    <source>
        <dbReference type="PROSITE" id="PS50110"/>
    </source>
</evidence>
<keyword evidence="1 2" id="KW-0597">Phosphoprotein</keyword>
<dbReference type="EMBL" id="JBEPMM010000002">
    <property type="protein sequence ID" value="MET3691482.1"/>
    <property type="molecule type" value="Genomic_DNA"/>
</dbReference>
<dbReference type="SMART" id="SM00448">
    <property type="entry name" value="REC"/>
    <property type="match status" value="1"/>
</dbReference>
<sequence>MPDLKGTPPDRSSSTRPAAPADTLSPGLSLDRIGQALAAFYDDLIAEGVPEHLASLVRNVRPEPAAPVKSDRVALVVEDDEATRQLAEALLSDTDLGVIGCDNAEAALAIMQEQGGRVALVFADVRLAGPMDGLQLAAAITLLWPTARMVVTSGRKAERPANLPPQAVFIPKPWRPFDLLVEAERATTERQPIVP</sequence>
<evidence type="ECO:0000313" key="5">
    <source>
        <dbReference type="EMBL" id="MET3691482.1"/>
    </source>
</evidence>
<comment type="caution">
    <text evidence="5">The sequence shown here is derived from an EMBL/GenBank/DDBJ whole genome shotgun (WGS) entry which is preliminary data.</text>
</comment>
<dbReference type="InterPro" id="IPR011006">
    <property type="entry name" value="CheY-like_superfamily"/>
</dbReference>
<dbReference type="CDD" id="cd00156">
    <property type="entry name" value="REC"/>
    <property type="match status" value="1"/>
</dbReference>
<dbReference type="Proteomes" id="UP001549145">
    <property type="component" value="Unassembled WGS sequence"/>
</dbReference>
<dbReference type="PANTHER" id="PTHR44591">
    <property type="entry name" value="STRESS RESPONSE REGULATOR PROTEIN 1"/>
    <property type="match status" value="1"/>
</dbReference>
<feature type="region of interest" description="Disordered" evidence="3">
    <location>
        <begin position="1"/>
        <end position="25"/>
    </location>
</feature>
<protein>
    <submittedName>
        <fullName evidence="5">CheY-like chemotaxis protein</fullName>
    </submittedName>
</protein>
<dbReference type="InterPro" id="IPR001789">
    <property type="entry name" value="Sig_transdc_resp-reg_receiver"/>
</dbReference>
<organism evidence="5 6">
    <name type="scientific">Methylobacterium goesingense</name>
    <dbReference type="NCBI Taxonomy" id="243690"/>
    <lineage>
        <taxon>Bacteria</taxon>
        <taxon>Pseudomonadati</taxon>
        <taxon>Pseudomonadota</taxon>
        <taxon>Alphaproteobacteria</taxon>
        <taxon>Hyphomicrobiales</taxon>
        <taxon>Methylobacteriaceae</taxon>
        <taxon>Methylobacterium</taxon>
    </lineage>
</organism>
<dbReference type="Pfam" id="PF00072">
    <property type="entry name" value="Response_reg"/>
    <property type="match status" value="1"/>
</dbReference>
<dbReference type="SUPFAM" id="SSF52172">
    <property type="entry name" value="CheY-like"/>
    <property type="match status" value="1"/>
</dbReference>
<feature type="modified residue" description="4-aspartylphosphate" evidence="2">
    <location>
        <position position="124"/>
    </location>
</feature>
<evidence type="ECO:0000256" key="1">
    <source>
        <dbReference type="ARBA" id="ARBA00022553"/>
    </source>
</evidence>
<proteinExistence type="predicted"/>
<dbReference type="InterPro" id="IPR050595">
    <property type="entry name" value="Bact_response_regulator"/>
</dbReference>
<gene>
    <name evidence="5" type="ORF">ABID43_001007</name>
</gene>
<name>A0ABV2L0Y4_9HYPH</name>
<evidence type="ECO:0000313" key="6">
    <source>
        <dbReference type="Proteomes" id="UP001549145"/>
    </source>
</evidence>
<feature type="domain" description="Response regulatory" evidence="4">
    <location>
        <begin position="73"/>
        <end position="187"/>
    </location>
</feature>
<accession>A0ABV2L0Y4</accession>
<dbReference type="PANTHER" id="PTHR44591:SF21">
    <property type="entry name" value="TWO-COMPONENT RESPONSE REGULATOR"/>
    <property type="match status" value="1"/>
</dbReference>
<evidence type="ECO:0000256" key="3">
    <source>
        <dbReference type="SAM" id="MobiDB-lite"/>
    </source>
</evidence>